<proteinExistence type="predicted"/>
<feature type="region of interest" description="Disordered" evidence="1">
    <location>
        <begin position="29"/>
        <end position="93"/>
    </location>
</feature>
<evidence type="ECO:0000313" key="3">
    <source>
        <dbReference type="Proteomes" id="UP001322277"/>
    </source>
</evidence>
<sequence length="135" mass="14191">MMKCNEALNVYPSGTSVYSPPGRITFITTANDTTQADFRPRETPLHNHPGNSNDRASAKGKSPRTGGSQSAANGAPSGMSTVSTTTATLPSDVGGKLVNTFEVAEDCSKHVLVTDFGGTPQTAWPYRLAQADVFV</sequence>
<dbReference type="RefSeq" id="XP_062775137.1">
    <property type="nucleotide sequence ID" value="XM_062919086.1"/>
</dbReference>
<evidence type="ECO:0000313" key="2">
    <source>
        <dbReference type="EMBL" id="WQF77913.1"/>
    </source>
</evidence>
<gene>
    <name evidence="2" type="ORF">CDEST_02927</name>
</gene>
<dbReference type="GeneID" id="87939430"/>
<accession>A0AAX4I3C9</accession>
<feature type="compositionally biased region" description="Polar residues" evidence="1">
    <location>
        <begin position="65"/>
        <end position="89"/>
    </location>
</feature>
<organism evidence="2 3">
    <name type="scientific">Colletotrichum destructivum</name>
    <dbReference type="NCBI Taxonomy" id="34406"/>
    <lineage>
        <taxon>Eukaryota</taxon>
        <taxon>Fungi</taxon>
        <taxon>Dikarya</taxon>
        <taxon>Ascomycota</taxon>
        <taxon>Pezizomycotina</taxon>
        <taxon>Sordariomycetes</taxon>
        <taxon>Hypocreomycetidae</taxon>
        <taxon>Glomerellales</taxon>
        <taxon>Glomerellaceae</taxon>
        <taxon>Colletotrichum</taxon>
        <taxon>Colletotrichum destructivum species complex</taxon>
    </lineage>
</organism>
<evidence type="ECO:0000256" key="1">
    <source>
        <dbReference type="SAM" id="MobiDB-lite"/>
    </source>
</evidence>
<dbReference type="AlphaFoldDB" id="A0AAX4I3C9"/>
<protein>
    <submittedName>
        <fullName evidence="2">Uncharacterized protein</fullName>
    </submittedName>
</protein>
<reference evidence="3" key="1">
    <citation type="journal article" date="2023" name="bioRxiv">
        <title>Complete genome of the Medicago anthracnose fungus, Colletotrichum destructivum, reveals a mini-chromosome-like region within a core chromosome.</title>
        <authorList>
            <person name="Lapalu N."/>
            <person name="Simon A."/>
            <person name="Lu A."/>
            <person name="Plaumann P.-L."/>
            <person name="Amselem J."/>
            <person name="Pigne S."/>
            <person name="Auger A."/>
            <person name="Koch C."/>
            <person name="Dallery J.-F."/>
            <person name="O'Connell R.J."/>
        </authorList>
    </citation>
    <scope>NUCLEOTIDE SEQUENCE [LARGE SCALE GENOMIC DNA]</scope>
    <source>
        <strain evidence="3">CBS 520.97</strain>
    </source>
</reference>
<dbReference type="Proteomes" id="UP001322277">
    <property type="component" value="Chromosome 2"/>
</dbReference>
<dbReference type="EMBL" id="CP137306">
    <property type="protein sequence ID" value="WQF77913.1"/>
    <property type="molecule type" value="Genomic_DNA"/>
</dbReference>
<keyword evidence="3" id="KW-1185">Reference proteome</keyword>
<dbReference type="KEGG" id="cdet:87939430"/>
<name>A0AAX4I3C9_9PEZI</name>